<dbReference type="Proteomes" id="UP000178684">
    <property type="component" value="Unassembled WGS sequence"/>
</dbReference>
<evidence type="ECO:0008006" key="3">
    <source>
        <dbReference type="Google" id="ProtNLM"/>
    </source>
</evidence>
<evidence type="ECO:0000313" key="2">
    <source>
        <dbReference type="Proteomes" id="UP000178684"/>
    </source>
</evidence>
<dbReference type="Gene3D" id="3.90.320.10">
    <property type="match status" value="1"/>
</dbReference>
<sequence length="253" mass="29248">MWYKDVKQFKEVSGYEIDGKWYPRVTRIISIKSKPALDIFYEQVGSISAAKEITNKSAEEGTKVHEAIEAIMKGEEPVYEDWLKPSVTAFKNFLSFQNIKVVPEHIERRFVHPDERYAGTIDTLATIDGKFGVLDIKTSAAIYRDYNMQTAAYIAALGKEFPKLTTRWILRIDQTQSCAKCKATMRTKGGREKIKTASSSKKCEAEGHEWQDTKGIIELKEFPFWRDDYGAFLAAKKLWEWENDYWLRQAGYL</sequence>
<proteinExistence type="predicted"/>
<dbReference type="AlphaFoldDB" id="A0A1F5X3Y6"/>
<name>A0A1F5X3Y6_9BACT</name>
<evidence type="ECO:0000313" key="1">
    <source>
        <dbReference type="EMBL" id="OGF82586.1"/>
    </source>
</evidence>
<reference evidence="1 2" key="1">
    <citation type="journal article" date="2016" name="Nat. Commun.">
        <title>Thousands of microbial genomes shed light on interconnected biogeochemical processes in an aquifer system.</title>
        <authorList>
            <person name="Anantharaman K."/>
            <person name="Brown C.T."/>
            <person name="Hug L.A."/>
            <person name="Sharon I."/>
            <person name="Castelle C.J."/>
            <person name="Probst A.J."/>
            <person name="Thomas B.C."/>
            <person name="Singh A."/>
            <person name="Wilkins M.J."/>
            <person name="Karaoz U."/>
            <person name="Brodie E.L."/>
            <person name="Williams K.H."/>
            <person name="Hubbard S.S."/>
            <person name="Banfield J.F."/>
        </authorList>
    </citation>
    <scope>NUCLEOTIDE SEQUENCE [LARGE SCALE GENOMIC DNA]</scope>
</reference>
<dbReference type="EMBL" id="MFIE01000017">
    <property type="protein sequence ID" value="OGF82586.1"/>
    <property type="molecule type" value="Genomic_DNA"/>
</dbReference>
<protein>
    <recommendedName>
        <fullName evidence="3">PD-(D/E)XK endonuclease-like domain-containing protein</fullName>
    </recommendedName>
</protein>
<accession>A0A1F5X3Y6</accession>
<gene>
    <name evidence="1" type="ORF">A3B18_01330</name>
</gene>
<organism evidence="1 2">
    <name type="scientific">Candidatus Giovannonibacteria bacterium RIFCSPLOWO2_01_FULL_46_13</name>
    <dbReference type="NCBI Taxonomy" id="1798352"/>
    <lineage>
        <taxon>Bacteria</taxon>
        <taxon>Candidatus Giovannoniibacteriota</taxon>
    </lineage>
</organism>
<comment type="caution">
    <text evidence="1">The sequence shown here is derived from an EMBL/GenBank/DDBJ whole genome shotgun (WGS) entry which is preliminary data.</text>
</comment>
<dbReference type="InterPro" id="IPR011604">
    <property type="entry name" value="PDDEXK-like_dom_sf"/>
</dbReference>